<reference evidence="3 4" key="1">
    <citation type="submission" date="2018-05" db="EMBL/GenBank/DDBJ databases">
        <title>The Hungate 1000. A catalogue of reference genomes from the rumen microbiome.</title>
        <authorList>
            <person name="Kelly W."/>
        </authorList>
    </citation>
    <scope>NUCLEOTIDE SEQUENCE [LARGE SCALE GENOMIC DNA]</scope>
    <source>
        <strain evidence="3 4">NLAE-zl-C242</strain>
    </source>
</reference>
<dbReference type="AlphaFoldDB" id="A0A2Y9BHN3"/>
<dbReference type="SUPFAM" id="SSF54001">
    <property type="entry name" value="Cysteine proteinases"/>
    <property type="match status" value="1"/>
</dbReference>
<proteinExistence type="predicted"/>
<dbReference type="InterPro" id="IPR002931">
    <property type="entry name" value="Transglutaminase-like"/>
</dbReference>
<evidence type="ECO:0000313" key="3">
    <source>
        <dbReference type="EMBL" id="PWJ23603.1"/>
    </source>
</evidence>
<keyword evidence="4" id="KW-1185">Reference proteome</keyword>
<dbReference type="PANTHER" id="PTHR33490">
    <property type="entry name" value="BLR5614 PROTEIN-RELATED"/>
    <property type="match status" value="1"/>
</dbReference>
<gene>
    <name evidence="3" type="ORF">A8806_11336</name>
</gene>
<dbReference type="InterPro" id="IPR038765">
    <property type="entry name" value="Papain-like_cys_pep_sf"/>
</dbReference>
<evidence type="ECO:0000259" key="2">
    <source>
        <dbReference type="SMART" id="SM00460"/>
    </source>
</evidence>
<keyword evidence="1" id="KW-0732">Signal</keyword>
<dbReference type="Gene3D" id="3.10.620.30">
    <property type="match status" value="1"/>
</dbReference>
<dbReference type="SMART" id="SM00460">
    <property type="entry name" value="TGc"/>
    <property type="match status" value="1"/>
</dbReference>
<name>A0A2Y9BHN3_9FIRM</name>
<feature type="domain" description="Transglutaminase-like" evidence="2">
    <location>
        <begin position="218"/>
        <end position="287"/>
    </location>
</feature>
<evidence type="ECO:0000313" key="4">
    <source>
        <dbReference type="Proteomes" id="UP000245845"/>
    </source>
</evidence>
<dbReference type="PROSITE" id="PS51257">
    <property type="entry name" value="PROKAR_LIPOPROTEIN"/>
    <property type="match status" value="1"/>
</dbReference>
<comment type="caution">
    <text evidence="3">The sequence shown here is derived from an EMBL/GenBank/DDBJ whole genome shotgun (WGS) entry which is preliminary data.</text>
</comment>
<dbReference type="RefSeq" id="WP_109732791.1">
    <property type="nucleotide sequence ID" value="NZ_BAAACK010000005.1"/>
</dbReference>
<dbReference type="Proteomes" id="UP000245845">
    <property type="component" value="Unassembled WGS sequence"/>
</dbReference>
<feature type="signal peptide" evidence="1">
    <location>
        <begin position="1"/>
        <end position="24"/>
    </location>
</feature>
<feature type="chain" id="PRO_5043162172" evidence="1">
    <location>
        <begin position="25"/>
        <end position="312"/>
    </location>
</feature>
<protein>
    <submittedName>
        <fullName evidence="3">Transglutaminase superfamily protein</fullName>
    </submittedName>
</protein>
<dbReference type="OrthoDB" id="1817605at2"/>
<dbReference type="EMBL" id="QGDL01000013">
    <property type="protein sequence ID" value="PWJ23603.1"/>
    <property type="molecule type" value="Genomic_DNA"/>
</dbReference>
<evidence type="ECO:0000256" key="1">
    <source>
        <dbReference type="SAM" id="SignalP"/>
    </source>
</evidence>
<dbReference type="PANTHER" id="PTHR33490:SF6">
    <property type="entry name" value="SLL1049 PROTEIN"/>
    <property type="match status" value="1"/>
</dbReference>
<sequence length="312" mass="34807">MKKRNFRFISVTLIAFIMSAFLLGCSGNGSDISDASASEGKKRESALQILTPQNTGKVVYGNDIVSIDASNTSDGYIMLQYKGNAAKMKLQVTIPDGTVYTYTITDSSLTTFPLTGGSGGYHMDVLEHVRDKQYAIAFSQDMDVKITDEFKPFLYPNQYVWFTKDSQSVKLGKKLSDKSTDDLDYVKNVYHYVIENVAYDEKKAENTPTDYVPNLDETLDTGEGICFDYASLMAAMLRSQSVPTKLEVGYSGEAYHAWVSVYIKEKGWIDKIIEFDGKDWSLMDPTLAANNSTKSVGKYIGDGSNYKVKYSY</sequence>
<dbReference type="Pfam" id="PF01841">
    <property type="entry name" value="Transglut_core"/>
    <property type="match status" value="1"/>
</dbReference>
<organism evidence="3 4">
    <name type="scientific">Faecalicatena orotica</name>
    <dbReference type="NCBI Taxonomy" id="1544"/>
    <lineage>
        <taxon>Bacteria</taxon>
        <taxon>Bacillati</taxon>
        <taxon>Bacillota</taxon>
        <taxon>Clostridia</taxon>
        <taxon>Lachnospirales</taxon>
        <taxon>Lachnospiraceae</taxon>
        <taxon>Faecalicatena</taxon>
    </lineage>
</organism>
<accession>A0A2Y9BHN3</accession>